<sequence>MARTTIFNVVVYVIDSSVVFLRKIHGNAVTIPEVVEEVKDEESKLYFSLHDVRVEEASSKNVERVVEVAKKTGDVHKLSNTDVKLIAKALDELERGEKVVIVSDDYSIQNIAKLLGIEIETVVHPGISKAFKWVKVCRGCGRRLTADVCPVCGSEAVLRRVKSEKTRRSGSKGKKVKGEGPDDGGDS</sequence>
<dbReference type="eggNOG" id="arCOG00721">
    <property type="taxonomic scope" value="Archaea"/>
</dbReference>
<dbReference type="GO" id="GO:0030688">
    <property type="term" value="C:preribosome, small subunit precursor"/>
    <property type="evidence" value="ECO:0007669"/>
    <property type="project" value="TreeGrafter"/>
</dbReference>
<dbReference type="GO" id="GO:0004521">
    <property type="term" value="F:RNA endonuclease activity"/>
    <property type="evidence" value="ECO:0007669"/>
    <property type="project" value="TreeGrafter"/>
</dbReference>
<reference evidence="6 7" key="1">
    <citation type="submission" date="2011-03" db="EMBL/GenBank/DDBJ databases">
        <title>The complete genome of Archaeoglobus veneficus SNP6.</title>
        <authorList>
            <consortium name="US DOE Joint Genome Institute (JGI-PGF)"/>
            <person name="Lucas S."/>
            <person name="Copeland A."/>
            <person name="Lapidus A."/>
            <person name="Bruce D."/>
            <person name="Goodwin L."/>
            <person name="Pitluck S."/>
            <person name="Kyrpides N."/>
            <person name="Mavromatis K."/>
            <person name="Pagani I."/>
            <person name="Ivanova N."/>
            <person name="Mikhailova N."/>
            <person name="Lu M."/>
            <person name="Detter J.C."/>
            <person name="Tapia R."/>
            <person name="Han C."/>
            <person name="Land M."/>
            <person name="Hauser L."/>
            <person name="Markowitz V."/>
            <person name="Cheng J.-F."/>
            <person name="Hugenholtz P."/>
            <person name="Woyke T."/>
            <person name="Wu D."/>
            <person name="Spring S."/>
            <person name="Brambilla E."/>
            <person name="Klenk H.-P."/>
            <person name="Eisen J.A."/>
        </authorList>
    </citation>
    <scope>NUCLEOTIDE SEQUENCE [LARGE SCALE GENOMIC DNA]</scope>
    <source>
        <strain>SNP6</strain>
    </source>
</reference>
<keyword evidence="1" id="KW-0540">Nuclease</keyword>
<dbReference type="InterPro" id="IPR033411">
    <property type="entry name" value="Ribonuclease_PIN"/>
</dbReference>
<gene>
    <name evidence="6" type="ordered locus">Arcve_0112</name>
</gene>
<accession>F2KN52</accession>
<evidence type="ECO:0000256" key="2">
    <source>
        <dbReference type="ARBA" id="ARBA00022723"/>
    </source>
</evidence>
<feature type="region of interest" description="Disordered" evidence="4">
    <location>
        <begin position="163"/>
        <end position="187"/>
    </location>
</feature>
<keyword evidence="3" id="KW-0378">Hydrolase</keyword>
<dbReference type="Gene3D" id="2.20.28.10">
    <property type="match status" value="1"/>
</dbReference>
<evidence type="ECO:0000313" key="7">
    <source>
        <dbReference type="Proteomes" id="UP000008136"/>
    </source>
</evidence>
<dbReference type="GO" id="GO:0030490">
    <property type="term" value="P:maturation of SSU-rRNA"/>
    <property type="evidence" value="ECO:0007669"/>
    <property type="project" value="TreeGrafter"/>
</dbReference>
<dbReference type="KEGG" id="ave:Arcve_0112"/>
<dbReference type="OrthoDB" id="27944at2157"/>
<keyword evidence="7" id="KW-1185">Reference proteome</keyword>
<feature type="domain" description="Ribonuclease PIN" evidence="5">
    <location>
        <begin position="14"/>
        <end position="90"/>
    </location>
</feature>
<dbReference type="PANTHER" id="PTHR12814">
    <property type="entry name" value="RNA-BINDING PROTEIN NOB1"/>
    <property type="match status" value="1"/>
</dbReference>
<dbReference type="STRING" id="693661.Arcve_0112"/>
<protein>
    <recommendedName>
        <fullName evidence="5">Ribonuclease PIN domain-containing protein</fullName>
    </recommendedName>
</protein>
<dbReference type="HOGENOM" id="CLU_109674_0_0_2"/>
<dbReference type="Gene3D" id="3.40.50.1010">
    <property type="entry name" value="5'-nuclease"/>
    <property type="match status" value="1"/>
</dbReference>
<keyword evidence="2" id="KW-0479">Metal-binding</keyword>
<dbReference type="CDD" id="cd09876">
    <property type="entry name" value="PIN_Nob1-like"/>
    <property type="match status" value="1"/>
</dbReference>
<evidence type="ECO:0000256" key="4">
    <source>
        <dbReference type="SAM" id="MobiDB-lite"/>
    </source>
</evidence>
<dbReference type="Proteomes" id="UP000008136">
    <property type="component" value="Chromosome"/>
</dbReference>
<evidence type="ECO:0000256" key="1">
    <source>
        <dbReference type="ARBA" id="ARBA00022722"/>
    </source>
</evidence>
<organism evidence="6 7">
    <name type="scientific">Archaeoglobus veneficus (strain DSM 11195 / SNP6)</name>
    <dbReference type="NCBI Taxonomy" id="693661"/>
    <lineage>
        <taxon>Archaea</taxon>
        <taxon>Methanobacteriati</taxon>
        <taxon>Methanobacteriota</taxon>
        <taxon>Archaeoglobi</taxon>
        <taxon>Archaeoglobales</taxon>
        <taxon>Archaeoglobaceae</taxon>
        <taxon>Archaeoglobus</taxon>
    </lineage>
</organism>
<dbReference type="Pfam" id="PF17146">
    <property type="entry name" value="PIN_6"/>
    <property type="match status" value="1"/>
</dbReference>
<dbReference type="PANTHER" id="PTHR12814:SF2">
    <property type="entry name" value="RNA-BINDING PROTEIN NOB1"/>
    <property type="match status" value="1"/>
</dbReference>
<dbReference type="EMBL" id="CP002588">
    <property type="protein sequence ID" value="AEA46153.1"/>
    <property type="molecule type" value="Genomic_DNA"/>
</dbReference>
<evidence type="ECO:0000256" key="3">
    <source>
        <dbReference type="ARBA" id="ARBA00022801"/>
    </source>
</evidence>
<name>F2KN52_ARCVS</name>
<dbReference type="InterPro" id="IPR039907">
    <property type="entry name" value="NOB1"/>
</dbReference>
<evidence type="ECO:0000313" key="6">
    <source>
        <dbReference type="EMBL" id="AEA46153.1"/>
    </source>
</evidence>
<evidence type="ECO:0000259" key="5">
    <source>
        <dbReference type="Pfam" id="PF17146"/>
    </source>
</evidence>
<dbReference type="GO" id="GO:0016787">
    <property type="term" value="F:hydrolase activity"/>
    <property type="evidence" value="ECO:0007669"/>
    <property type="project" value="UniProtKB-KW"/>
</dbReference>
<dbReference type="GO" id="GO:0046872">
    <property type="term" value="F:metal ion binding"/>
    <property type="evidence" value="ECO:0007669"/>
    <property type="project" value="UniProtKB-KW"/>
</dbReference>
<dbReference type="AlphaFoldDB" id="F2KN52"/>
<proteinExistence type="predicted"/>